<dbReference type="RefSeq" id="WP_137375226.1">
    <property type="nucleotide sequence ID" value="NZ_AP025491.1"/>
</dbReference>
<organism evidence="2 3">
    <name type="scientific">Vibrio gallaecicus</name>
    <dbReference type="NCBI Taxonomy" id="552386"/>
    <lineage>
        <taxon>Bacteria</taxon>
        <taxon>Pseudomonadati</taxon>
        <taxon>Pseudomonadota</taxon>
        <taxon>Gammaproteobacteria</taxon>
        <taxon>Vibrionales</taxon>
        <taxon>Vibrionaceae</taxon>
        <taxon>Vibrio</taxon>
    </lineage>
</organism>
<accession>A0ABV4NGJ6</accession>
<dbReference type="InterPro" id="IPR015106">
    <property type="entry name" value="Pas_Saposin"/>
</dbReference>
<name>A0ABV4NGJ6_9VIBR</name>
<sequence>MNATSTLIHDTLKGLSLHAPEQHAQIRQALYEQLSLPFDKQLTLYASVLGPFSSGKLSGGENIDKAVSLALEVLQEPNK</sequence>
<evidence type="ECO:0000313" key="3">
    <source>
        <dbReference type="Proteomes" id="UP001570417"/>
    </source>
</evidence>
<keyword evidence="3" id="KW-1185">Reference proteome</keyword>
<feature type="domain" description="Pas factor saposin" evidence="1">
    <location>
        <begin position="4"/>
        <end position="76"/>
    </location>
</feature>
<evidence type="ECO:0000259" key="1">
    <source>
        <dbReference type="Pfam" id="PF09016"/>
    </source>
</evidence>
<dbReference type="Pfam" id="PF09016">
    <property type="entry name" value="Pas_Saposin"/>
    <property type="match status" value="1"/>
</dbReference>
<proteinExistence type="predicted"/>
<dbReference type="Gene3D" id="1.20.1280.100">
    <property type="entry name" value="Pas factor, saposin domain"/>
    <property type="match status" value="1"/>
</dbReference>
<dbReference type="Proteomes" id="UP001570417">
    <property type="component" value="Unassembled WGS sequence"/>
</dbReference>
<reference evidence="2 3" key="1">
    <citation type="journal article" date="2024" name="ISME J.">
        <title>Tailless and filamentous prophages are predominant in marine Vibrio.</title>
        <authorList>
            <person name="Steensen K."/>
            <person name="Seneca J."/>
            <person name="Bartlau N."/>
            <person name="Yu X.A."/>
            <person name="Hussain F.A."/>
            <person name="Polz M.F."/>
        </authorList>
    </citation>
    <scope>NUCLEOTIDE SEQUENCE [LARGE SCALE GENOMIC DNA]</scope>
    <source>
        <strain evidence="2 3">10N.222.51.A1</strain>
    </source>
</reference>
<protein>
    <submittedName>
        <fullName evidence="2">PAS factor family protein</fullName>
    </submittedName>
</protein>
<dbReference type="EMBL" id="JBFRUW010000092">
    <property type="protein sequence ID" value="MFA0570580.1"/>
    <property type="molecule type" value="Genomic_DNA"/>
</dbReference>
<evidence type="ECO:0000313" key="2">
    <source>
        <dbReference type="EMBL" id="MFA0570580.1"/>
    </source>
</evidence>
<gene>
    <name evidence="2" type="ORF">AB4566_20155</name>
</gene>
<comment type="caution">
    <text evidence="2">The sequence shown here is derived from an EMBL/GenBank/DDBJ whole genome shotgun (WGS) entry which is preliminary data.</text>
</comment>